<sequence>MQRLDKSLAEVAVGGDVIRGAMVVPGSDTMRDASHVRFHSKLSRWRWDRPHTVEFSDETLSYGRAEMFVVIEADLVASLNGPDPRTYVVAVISAFPFLRHHNDADLIEYRLLSGNYAGAEVVDATKIDCLIGRVTTEHRGSFVLERTSVVGRMDMLDVTVETD</sequence>
<reference evidence="1 2" key="1">
    <citation type="journal article" date="2013" name="J. Biotechnol.">
        <title>Establishment and interpretation of the genome sequence of the phytopathogenic fungus Rhizoctonia solani AG1-IB isolate 7/3/14.</title>
        <authorList>
            <person name="Wibberg D.W."/>
            <person name="Jelonek L.J."/>
            <person name="Rupp O.R."/>
            <person name="Hennig M.H."/>
            <person name="Eikmeyer F.E."/>
            <person name="Goesmann A.G."/>
            <person name="Hartmann A.H."/>
            <person name="Borriss R.B."/>
            <person name="Grosch R.G."/>
            <person name="Puehler A.P."/>
            <person name="Schlueter A.S."/>
        </authorList>
    </citation>
    <scope>NUCLEOTIDE SEQUENCE [LARGE SCALE GENOMIC DNA]</scope>
    <source>
        <strain evidence="2">AG1-IB / isolate 7/3/14</strain>
    </source>
</reference>
<evidence type="ECO:0000313" key="2">
    <source>
        <dbReference type="Proteomes" id="UP000012065"/>
    </source>
</evidence>
<gene>
    <name evidence="1" type="ORF">BN14_07942</name>
</gene>
<dbReference type="AlphaFoldDB" id="M5C360"/>
<dbReference type="HOGENOM" id="CLU_1628185_0_0_1"/>
<accession>M5C360</accession>
<dbReference type="Proteomes" id="UP000012065">
    <property type="component" value="Unassembled WGS sequence"/>
</dbReference>
<proteinExistence type="predicted"/>
<organism evidence="1 2">
    <name type="scientific">Thanatephorus cucumeris (strain AG1-IB / isolate 7/3/14)</name>
    <name type="common">Lettuce bottom rot fungus</name>
    <name type="synonym">Rhizoctonia solani</name>
    <dbReference type="NCBI Taxonomy" id="1108050"/>
    <lineage>
        <taxon>Eukaryota</taxon>
        <taxon>Fungi</taxon>
        <taxon>Dikarya</taxon>
        <taxon>Basidiomycota</taxon>
        <taxon>Agaricomycotina</taxon>
        <taxon>Agaricomycetes</taxon>
        <taxon>Cantharellales</taxon>
        <taxon>Ceratobasidiaceae</taxon>
        <taxon>Rhizoctonia</taxon>
        <taxon>Rhizoctonia solani AG-1</taxon>
    </lineage>
</organism>
<protein>
    <submittedName>
        <fullName evidence="1">Uncharacterized protein</fullName>
    </submittedName>
</protein>
<name>M5C360_THACB</name>
<dbReference type="EMBL" id="CAOJ01012224">
    <property type="protein sequence ID" value="CCO33856.1"/>
    <property type="molecule type" value="Genomic_DNA"/>
</dbReference>
<comment type="caution">
    <text evidence="1">The sequence shown here is derived from an EMBL/GenBank/DDBJ whole genome shotgun (WGS) entry which is preliminary data.</text>
</comment>
<evidence type="ECO:0000313" key="1">
    <source>
        <dbReference type="EMBL" id="CCO33856.1"/>
    </source>
</evidence>